<dbReference type="Pfam" id="PF02104">
    <property type="entry name" value="SURF1"/>
    <property type="match status" value="1"/>
</dbReference>
<feature type="transmembrane region" description="Helical" evidence="1">
    <location>
        <begin position="237"/>
        <end position="258"/>
    </location>
</feature>
<evidence type="ECO:0000313" key="2">
    <source>
        <dbReference type="EMBL" id="KJL23929.1"/>
    </source>
</evidence>
<organism evidence="2 3">
    <name type="scientific">Microbacterium azadirachtae</name>
    <dbReference type="NCBI Taxonomy" id="582680"/>
    <lineage>
        <taxon>Bacteria</taxon>
        <taxon>Bacillati</taxon>
        <taxon>Actinomycetota</taxon>
        <taxon>Actinomycetes</taxon>
        <taxon>Micrococcales</taxon>
        <taxon>Microbacteriaceae</taxon>
        <taxon>Microbacterium</taxon>
    </lineage>
</organism>
<sequence length="286" mass="30908">MSSTPSAPSPAPRSPETEFPPTLREVMLRGRWIGMLLLCLVVAGVFAWLGQWQLGRAIDTSPPPPGATEKVLPLDQVVKPGEYLDAALVGQRTQASGSWIPGDFLIVSSRFNDGAEGYWVTGQLRISGTAKPTSLAVAVGWAADEAAAKAAVQRLEKTADGSVVTVKGRLISDEGPVAPPKDQPTRMDRMSPAALLGFWHDTAGLDVYRPFLASTAALGGLDAISSPAPEEHSSVNWLNIFYAVEWAIFAGFAFYLWYRLAKDAWEREVEEFEERRSVADPDPGAL</sequence>
<comment type="similarity">
    <text evidence="1">Belongs to the SURF1 family.</text>
</comment>
<evidence type="ECO:0000256" key="1">
    <source>
        <dbReference type="RuleBase" id="RU363076"/>
    </source>
</evidence>
<dbReference type="AlphaFoldDB" id="A0A0F0KTW3"/>
<keyword evidence="1" id="KW-1003">Cell membrane</keyword>
<dbReference type="Proteomes" id="UP000033448">
    <property type="component" value="Unassembled WGS sequence"/>
</dbReference>
<reference evidence="2 3" key="1">
    <citation type="submission" date="2015-02" db="EMBL/GenBank/DDBJ databases">
        <title>Draft genome sequences of ten Microbacterium spp. with emphasis on heavy metal contaminated environments.</title>
        <authorList>
            <person name="Corretto E."/>
        </authorList>
    </citation>
    <scope>NUCLEOTIDE SEQUENCE [LARGE SCALE GENOMIC DNA]</scope>
    <source>
        <strain evidence="2 3">DSM 23848</strain>
    </source>
</reference>
<keyword evidence="1" id="KW-0472">Membrane</keyword>
<dbReference type="EMBL" id="JYIT01000075">
    <property type="protein sequence ID" value="KJL23929.1"/>
    <property type="molecule type" value="Genomic_DNA"/>
</dbReference>
<proteinExistence type="inferred from homology"/>
<dbReference type="PROSITE" id="PS50895">
    <property type="entry name" value="SURF1"/>
    <property type="match status" value="1"/>
</dbReference>
<comment type="subcellular location">
    <subcellularLocation>
        <location evidence="1">Cell membrane</location>
        <topology evidence="1">Multi-pass membrane protein</topology>
    </subcellularLocation>
</comment>
<name>A0A0F0KTW3_9MICO</name>
<feature type="transmembrane region" description="Helical" evidence="1">
    <location>
        <begin position="32"/>
        <end position="50"/>
    </location>
</feature>
<dbReference type="InterPro" id="IPR002994">
    <property type="entry name" value="Surf1/Shy1"/>
</dbReference>
<dbReference type="GO" id="GO:0005886">
    <property type="term" value="C:plasma membrane"/>
    <property type="evidence" value="ECO:0007669"/>
    <property type="project" value="UniProtKB-SubCell"/>
</dbReference>
<accession>A0A0F0KTW3</accession>
<dbReference type="PATRIC" id="fig|582680.7.peg.1930"/>
<gene>
    <name evidence="2" type="ORF">RL72_01881</name>
</gene>
<evidence type="ECO:0000313" key="3">
    <source>
        <dbReference type="Proteomes" id="UP000033448"/>
    </source>
</evidence>
<protein>
    <recommendedName>
        <fullName evidence="1">SURF1-like protein</fullName>
    </recommendedName>
</protein>
<comment type="caution">
    <text evidence="2">The sequence shown here is derived from an EMBL/GenBank/DDBJ whole genome shotgun (WGS) entry which is preliminary data.</text>
</comment>
<keyword evidence="3" id="KW-1185">Reference proteome</keyword>
<keyword evidence="1" id="KW-0812">Transmembrane</keyword>
<keyword evidence="1" id="KW-1133">Transmembrane helix</keyword>